<name>A0A916K1Y3_9BACL</name>
<sequence length="229" mass="26660">MPLPMVHLNVAVEYFEHGVVPPAFLLGSIAPDAIHMRKGTNREHKRQTHLTAESQPDLQAYMRSRYEHYIVQRGDEQWKWFVQGYFAHLLTDYLWLLDVYAVFKAKTALDGLAKEEAKSVYYRDTDQIDFHYYRTKPWVRDVWSGLIGARSFDMEPLLTAREIHYWRLRTVHWFDLLGEEPEVEPHYITQPMVDAFIPAAGGRIRELLGAWDREMEAAGQRAAGSGPAR</sequence>
<keyword evidence="2" id="KW-1185">Reference proteome</keyword>
<evidence type="ECO:0008006" key="3">
    <source>
        <dbReference type="Google" id="ProtNLM"/>
    </source>
</evidence>
<organism evidence="1 2">
    <name type="scientific">Paenibacillus solanacearum</name>
    <dbReference type="NCBI Taxonomy" id="2048548"/>
    <lineage>
        <taxon>Bacteria</taxon>
        <taxon>Bacillati</taxon>
        <taxon>Bacillota</taxon>
        <taxon>Bacilli</taxon>
        <taxon>Bacillales</taxon>
        <taxon>Paenibacillaceae</taxon>
        <taxon>Paenibacillus</taxon>
    </lineage>
</organism>
<dbReference type="Proteomes" id="UP000693672">
    <property type="component" value="Unassembled WGS sequence"/>
</dbReference>
<evidence type="ECO:0000313" key="1">
    <source>
        <dbReference type="EMBL" id="CAG7616074.1"/>
    </source>
</evidence>
<proteinExistence type="predicted"/>
<reference evidence="1" key="1">
    <citation type="submission" date="2021-06" db="EMBL/GenBank/DDBJ databases">
        <authorList>
            <person name="Criscuolo A."/>
        </authorList>
    </citation>
    <scope>NUCLEOTIDE SEQUENCE</scope>
    <source>
        <strain evidence="1">CIP111600</strain>
    </source>
</reference>
<comment type="caution">
    <text evidence="1">The sequence shown here is derived from an EMBL/GenBank/DDBJ whole genome shotgun (WGS) entry which is preliminary data.</text>
</comment>
<dbReference type="RefSeq" id="WP_218091657.1">
    <property type="nucleotide sequence ID" value="NZ_CAJVAS010000006.1"/>
</dbReference>
<accession>A0A916K1Y3</accession>
<protein>
    <recommendedName>
        <fullName evidence="3">Phospholipase C/D domain-containing protein</fullName>
    </recommendedName>
</protein>
<dbReference type="AlphaFoldDB" id="A0A916K1Y3"/>
<evidence type="ECO:0000313" key="2">
    <source>
        <dbReference type="Proteomes" id="UP000693672"/>
    </source>
</evidence>
<dbReference type="EMBL" id="CAJVAS010000006">
    <property type="protein sequence ID" value="CAG7616074.1"/>
    <property type="molecule type" value="Genomic_DNA"/>
</dbReference>
<gene>
    <name evidence="1" type="ORF">PAESOLCIP111_01862</name>
</gene>